<comment type="similarity">
    <text evidence="2">Belongs to the GMC oxidoreductase family.</text>
</comment>
<evidence type="ECO:0000256" key="4">
    <source>
        <dbReference type="ARBA" id="ARBA00022827"/>
    </source>
</evidence>
<evidence type="ECO:0000313" key="6">
    <source>
        <dbReference type="EMBL" id="MFB9476621.1"/>
    </source>
</evidence>
<evidence type="ECO:0000313" key="7">
    <source>
        <dbReference type="Proteomes" id="UP001589568"/>
    </source>
</evidence>
<dbReference type="PANTHER" id="PTHR11552">
    <property type="entry name" value="GLUCOSE-METHANOL-CHOLINE GMC OXIDOREDUCTASE"/>
    <property type="match status" value="1"/>
</dbReference>
<protein>
    <submittedName>
        <fullName evidence="6">GMC family oxidoreductase</fullName>
    </submittedName>
</protein>
<dbReference type="InterPro" id="IPR012132">
    <property type="entry name" value="GMC_OxRdtase"/>
</dbReference>
<dbReference type="PIRSF" id="PIRSF000137">
    <property type="entry name" value="Alcohol_oxidase"/>
    <property type="match status" value="1"/>
</dbReference>
<dbReference type="SUPFAM" id="SSF54373">
    <property type="entry name" value="FAD-linked reductases, C-terminal domain"/>
    <property type="match status" value="1"/>
</dbReference>
<gene>
    <name evidence="6" type="ORF">ACFFR3_44630</name>
</gene>
<evidence type="ECO:0000259" key="5">
    <source>
        <dbReference type="PROSITE" id="PS00624"/>
    </source>
</evidence>
<dbReference type="Pfam" id="PF00732">
    <property type="entry name" value="GMC_oxred_N"/>
    <property type="match status" value="1"/>
</dbReference>
<sequence>MSPWKASDVDDIVVGAGSAGAVLAARLSEDPSRRVLLIEAGPHYRATGTTPPDLLDANTMSLVHHSWGFTARLTGDRRVMFPLAKVTGGSSAVGNTVAIRGTPHDYDEWASAGNPLWSWQNVQPFFRSLEDDLDFGDRACHGRGGPVPIRRWRPEELTELQQEFREACLAAGHPWAEDHNHPDSTGVGPIPSNRRDPLIRISTAMSYLWPAAERDNLTILPRSSVDRVVFEGDRAAGVVVAIDGGAYETIRAGRVILAAGAISSPAILLRSGIGPAEELRALGIDVRQDLPGVGAGLTDQPRIGVFMTPKPGYENEGKSTGQIVTRTTADRFNDQYYAAVNRFDLTHHFPELRRVAGATAVFGVMVVLRRQFSRGRVTLASADPYIAPAVDLGYLSDERDYGLLADGVRGCWELASSPKILDKGEQLVAVDERIMDDDQALRDYIEKGVDSAYNPVGTARMGPAGDPDAVVDQHCAVHGVDGLHVVDASIMPSMVCANTHLSVVMIGERAAALLRDR</sequence>
<dbReference type="InterPro" id="IPR007867">
    <property type="entry name" value="GMC_OxRtase_C"/>
</dbReference>
<dbReference type="InterPro" id="IPR036188">
    <property type="entry name" value="FAD/NAD-bd_sf"/>
</dbReference>
<proteinExistence type="inferred from homology"/>
<dbReference type="PROSITE" id="PS00624">
    <property type="entry name" value="GMC_OXRED_2"/>
    <property type="match status" value="1"/>
</dbReference>
<dbReference type="Gene3D" id="3.30.410.40">
    <property type="match status" value="1"/>
</dbReference>
<evidence type="ECO:0000256" key="2">
    <source>
        <dbReference type="ARBA" id="ARBA00010790"/>
    </source>
</evidence>
<dbReference type="Gene3D" id="3.50.50.60">
    <property type="entry name" value="FAD/NAD(P)-binding domain"/>
    <property type="match status" value="1"/>
</dbReference>
<keyword evidence="7" id="KW-1185">Reference proteome</keyword>
<dbReference type="EMBL" id="JBHMCF010000052">
    <property type="protein sequence ID" value="MFB9476621.1"/>
    <property type="molecule type" value="Genomic_DNA"/>
</dbReference>
<dbReference type="SUPFAM" id="SSF51905">
    <property type="entry name" value="FAD/NAD(P)-binding domain"/>
    <property type="match status" value="1"/>
</dbReference>
<dbReference type="InterPro" id="IPR000172">
    <property type="entry name" value="GMC_OxRdtase_N"/>
</dbReference>
<comment type="cofactor">
    <cofactor evidence="1">
        <name>FAD</name>
        <dbReference type="ChEBI" id="CHEBI:57692"/>
    </cofactor>
</comment>
<feature type="domain" description="Glucose-methanol-choline oxidoreductase N-terminal" evidence="5">
    <location>
        <begin position="260"/>
        <end position="274"/>
    </location>
</feature>
<keyword evidence="4" id="KW-0274">FAD</keyword>
<evidence type="ECO:0000256" key="1">
    <source>
        <dbReference type="ARBA" id="ARBA00001974"/>
    </source>
</evidence>
<name>A0ABV5P239_9ACTN</name>
<dbReference type="Pfam" id="PF05199">
    <property type="entry name" value="GMC_oxred_C"/>
    <property type="match status" value="1"/>
</dbReference>
<dbReference type="Proteomes" id="UP001589568">
    <property type="component" value="Unassembled WGS sequence"/>
</dbReference>
<keyword evidence="3" id="KW-0285">Flavoprotein</keyword>
<evidence type="ECO:0000256" key="3">
    <source>
        <dbReference type="ARBA" id="ARBA00022630"/>
    </source>
</evidence>
<comment type="caution">
    <text evidence="6">The sequence shown here is derived from an EMBL/GenBank/DDBJ whole genome shotgun (WGS) entry which is preliminary data.</text>
</comment>
<dbReference type="PANTHER" id="PTHR11552:SF147">
    <property type="entry name" value="CHOLINE DEHYDROGENASE, MITOCHONDRIAL"/>
    <property type="match status" value="1"/>
</dbReference>
<organism evidence="6 7">
    <name type="scientific">Nonomuraea salmonea</name>
    <dbReference type="NCBI Taxonomy" id="46181"/>
    <lineage>
        <taxon>Bacteria</taxon>
        <taxon>Bacillati</taxon>
        <taxon>Actinomycetota</taxon>
        <taxon>Actinomycetes</taxon>
        <taxon>Streptosporangiales</taxon>
        <taxon>Streptosporangiaceae</taxon>
        <taxon>Nonomuraea</taxon>
    </lineage>
</organism>
<reference evidence="6 7" key="1">
    <citation type="submission" date="2024-09" db="EMBL/GenBank/DDBJ databases">
        <authorList>
            <person name="Sun Q."/>
            <person name="Mori K."/>
        </authorList>
    </citation>
    <scope>NUCLEOTIDE SEQUENCE [LARGE SCALE GENOMIC DNA]</scope>
    <source>
        <strain evidence="6 7">JCM 3324</strain>
    </source>
</reference>
<accession>A0ABV5P239</accession>
<dbReference type="RefSeq" id="WP_345408282.1">
    <property type="nucleotide sequence ID" value="NZ_BAAAXS010000001.1"/>
</dbReference>